<evidence type="ECO:0000256" key="3">
    <source>
        <dbReference type="ARBA" id="ARBA00022989"/>
    </source>
</evidence>
<dbReference type="Pfam" id="PF02932">
    <property type="entry name" value="Neur_chan_memb"/>
    <property type="match status" value="1"/>
</dbReference>
<dbReference type="InterPro" id="IPR018000">
    <property type="entry name" value="Neurotransmitter_ion_chnl_CS"/>
</dbReference>
<keyword evidence="2 6" id="KW-0812">Transmembrane</keyword>
<dbReference type="PROSITE" id="PS00236">
    <property type="entry name" value="NEUROTR_ION_CHANNEL"/>
    <property type="match status" value="1"/>
</dbReference>
<name>A0ABD2Q834_9PLAT</name>
<dbReference type="EMBL" id="JBJKFK010001014">
    <property type="protein sequence ID" value="KAL3314391.1"/>
    <property type="molecule type" value="Genomic_DNA"/>
</dbReference>
<dbReference type="InterPro" id="IPR006029">
    <property type="entry name" value="Neurotrans-gated_channel_TM"/>
</dbReference>
<dbReference type="InterPro" id="IPR038050">
    <property type="entry name" value="Neuro_actylchol_rec"/>
</dbReference>
<evidence type="ECO:0000259" key="8">
    <source>
        <dbReference type="Pfam" id="PF02932"/>
    </source>
</evidence>
<keyword evidence="10" id="KW-1185">Reference proteome</keyword>
<feature type="transmembrane region" description="Helical" evidence="6">
    <location>
        <begin position="179"/>
        <end position="199"/>
    </location>
</feature>
<evidence type="ECO:0000256" key="6">
    <source>
        <dbReference type="SAM" id="Phobius"/>
    </source>
</evidence>
<feature type="domain" description="Neurotransmitter-gated ion-channel transmembrane" evidence="8">
    <location>
        <begin position="156"/>
        <end position="403"/>
    </location>
</feature>
<feature type="transmembrane region" description="Helical" evidence="6">
    <location>
        <begin position="150"/>
        <end position="173"/>
    </location>
</feature>
<gene>
    <name evidence="9" type="ORF">Ciccas_006992</name>
</gene>
<protein>
    <submittedName>
        <fullName evidence="9">Uncharacterized protein</fullName>
    </submittedName>
</protein>
<dbReference type="PANTHER" id="PTHR18945">
    <property type="entry name" value="NEUROTRANSMITTER GATED ION CHANNEL"/>
    <property type="match status" value="1"/>
</dbReference>
<proteinExistence type="predicted"/>
<dbReference type="AlphaFoldDB" id="A0ABD2Q834"/>
<dbReference type="Pfam" id="PF02931">
    <property type="entry name" value="Neur_chan_LBD"/>
    <property type="match status" value="1"/>
</dbReference>
<accession>A0ABD2Q834</accession>
<evidence type="ECO:0000259" key="7">
    <source>
        <dbReference type="Pfam" id="PF02931"/>
    </source>
</evidence>
<feature type="transmembrane region" description="Helical" evidence="6">
    <location>
        <begin position="385"/>
        <end position="408"/>
    </location>
</feature>
<dbReference type="InterPro" id="IPR036719">
    <property type="entry name" value="Neuro-gated_channel_TM_sf"/>
</dbReference>
<evidence type="ECO:0000256" key="2">
    <source>
        <dbReference type="ARBA" id="ARBA00022692"/>
    </source>
</evidence>
<evidence type="ECO:0000313" key="10">
    <source>
        <dbReference type="Proteomes" id="UP001626550"/>
    </source>
</evidence>
<comment type="caution">
    <text evidence="9">The sequence shown here is derived from an EMBL/GenBank/DDBJ whole genome shotgun (WGS) entry which is preliminary data.</text>
</comment>
<evidence type="ECO:0000256" key="5">
    <source>
        <dbReference type="SAM" id="MobiDB-lite"/>
    </source>
</evidence>
<evidence type="ECO:0000313" key="9">
    <source>
        <dbReference type="EMBL" id="KAL3314391.1"/>
    </source>
</evidence>
<dbReference type="Gene3D" id="2.70.170.10">
    <property type="entry name" value="Neurotransmitter-gated ion-channel ligand-binding domain"/>
    <property type="match status" value="1"/>
</dbReference>
<keyword evidence="3 6" id="KW-1133">Transmembrane helix</keyword>
<feature type="compositionally biased region" description="Polar residues" evidence="5">
    <location>
        <begin position="326"/>
        <end position="343"/>
    </location>
</feature>
<dbReference type="Gene3D" id="1.20.58.390">
    <property type="entry name" value="Neurotransmitter-gated ion-channel transmembrane domain"/>
    <property type="match status" value="1"/>
</dbReference>
<dbReference type="InterPro" id="IPR006201">
    <property type="entry name" value="Neur_channel"/>
</dbReference>
<dbReference type="CDD" id="cd19051">
    <property type="entry name" value="LGIC_TM_cation"/>
    <property type="match status" value="1"/>
</dbReference>
<keyword evidence="4 6" id="KW-0472">Membrane</keyword>
<dbReference type="SUPFAM" id="SSF63712">
    <property type="entry name" value="Nicotinic receptor ligand binding domain-like"/>
    <property type="match status" value="1"/>
</dbReference>
<dbReference type="SUPFAM" id="SSF90112">
    <property type="entry name" value="Neurotransmitter-gated ion-channel transmembrane pore"/>
    <property type="match status" value="1"/>
</dbReference>
<dbReference type="Proteomes" id="UP001626550">
    <property type="component" value="Unassembled WGS sequence"/>
</dbReference>
<reference evidence="9 10" key="1">
    <citation type="submission" date="2024-11" db="EMBL/GenBank/DDBJ databases">
        <title>Adaptive evolution of stress response genes in parasites aligns with host niche diversity.</title>
        <authorList>
            <person name="Hahn C."/>
            <person name="Resl P."/>
        </authorList>
    </citation>
    <scope>NUCLEOTIDE SEQUENCE [LARGE SCALE GENOMIC DNA]</scope>
    <source>
        <strain evidence="9">EGGRZ-B1_66</strain>
        <tissue evidence="9">Body</tissue>
    </source>
</reference>
<sequence>MNEKKTVRMILYDDGAVEWVPQALVKTRCQMDIYFFPFDHQLCSINIGSTAYDEQELELKWRNDKSHTIDFSDYVISMEWFTDGDRHREHEKQLELLGINVTNKTLPKDCCVRSELDKRTRKFVYGPGNEEITRTFSVMKFHLKLERTRTVFVFSLITPSGLLTALTMVVFWLPPESPVKMMLGLNIFIAFMVLLQLLARSIPSSINRFPMVGTYFAFNMLLITLSTILVTLTINLYLRGDRNGKLPRCLRRVVVEGIGRLLLVRQYIPLPDESKLNIVSGKLVKKSPELELRESSKFSYSDDDFDTVDKSKKMPVSTIPKPLTMEATSPTTTGDLQSEDSPVMLSNTSNLERDVKELKRFIMSYVNKQKNTKRMNLISMEWRTLALVLDRLFFVIYMFVIVFALLYAMNEYSKYPKAGSKGQP</sequence>
<evidence type="ECO:0000256" key="4">
    <source>
        <dbReference type="ARBA" id="ARBA00023136"/>
    </source>
</evidence>
<feature type="region of interest" description="Disordered" evidence="5">
    <location>
        <begin position="321"/>
        <end position="343"/>
    </location>
</feature>
<feature type="transmembrane region" description="Helical" evidence="6">
    <location>
        <begin position="211"/>
        <end position="238"/>
    </location>
</feature>
<dbReference type="GO" id="GO:0016020">
    <property type="term" value="C:membrane"/>
    <property type="evidence" value="ECO:0007669"/>
    <property type="project" value="UniProtKB-SubCell"/>
</dbReference>
<dbReference type="InterPro" id="IPR036734">
    <property type="entry name" value="Neur_chan_lig-bd_sf"/>
</dbReference>
<dbReference type="InterPro" id="IPR006202">
    <property type="entry name" value="Neur_chan_lig-bd"/>
</dbReference>
<comment type="subcellular location">
    <subcellularLocation>
        <location evidence="1">Membrane</location>
        <topology evidence="1">Multi-pass membrane protein</topology>
    </subcellularLocation>
</comment>
<feature type="domain" description="Neurotransmitter-gated ion-channel ligand-binding" evidence="7">
    <location>
        <begin position="4"/>
        <end position="92"/>
    </location>
</feature>
<evidence type="ECO:0000256" key="1">
    <source>
        <dbReference type="ARBA" id="ARBA00004141"/>
    </source>
</evidence>
<organism evidence="9 10">
    <name type="scientific">Cichlidogyrus casuarinus</name>
    <dbReference type="NCBI Taxonomy" id="1844966"/>
    <lineage>
        <taxon>Eukaryota</taxon>
        <taxon>Metazoa</taxon>
        <taxon>Spiralia</taxon>
        <taxon>Lophotrochozoa</taxon>
        <taxon>Platyhelminthes</taxon>
        <taxon>Monogenea</taxon>
        <taxon>Monopisthocotylea</taxon>
        <taxon>Dactylogyridea</taxon>
        <taxon>Ancyrocephalidae</taxon>
        <taxon>Cichlidogyrus</taxon>
    </lineage>
</organism>